<comment type="caution">
    <text evidence="2">The sequence shown here is derived from an EMBL/GenBank/DDBJ whole genome shotgun (WGS) entry which is preliminary data.</text>
</comment>
<dbReference type="SUPFAM" id="SSF47413">
    <property type="entry name" value="lambda repressor-like DNA-binding domains"/>
    <property type="match status" value="1"/>
</dbReference>
<dbReference type="PROSITE" id="PS50943">
    <property type="entry name" value="HTH_CROC1"/>
    <property type="match status" value="1"/>
</dbReference>
<name>A0ABV4XAS4_9CYAN</name>
<reference evidence="2 3" key="1">
    <citation type="submission" date="2024-09" db="EMBL/GenBank/DDBJ databases">
        <title>Floridaenema gen nov. (Aerosakkonemataceae, Aerosakkonematales ord. nov., Cyanobacteria) from benthic tropical and subtropical fresh waters, with the description of four new species.</title>
        <authorList>
            <person name="Moretto J.A."/>
            <person name="Berthold D.E."/>
            <person name="Lefler F.W."/>
            <person name="Huang I.-S."/>
            <person name="Laughinghouse H. IV."/>
        </authorList>
    </citation>
    <scope>NUCLEOTIDE SEQUENCE [LARGE SCALE GENOMIC DNA]</scope>
    <source>
        <strain evidence="2 3">BLCC-F46</strain>
    </source>
</reference>
<keyword evidence="3" id="KW-1185">Reference proteome</keyword>
<dbReference type="Gene3D" id="1.10.260.40">
    <property type="entry name" value="lambda repressor-like DNA-binding domains"/>
    <property type="match status" value="1"/>
</dbReference>
<dbReference type="CDD" id="cd00093">
    <property type="entry name" value="HTH_XRE"/>
    <property type="match status" value="1"/>
</dbReference>
<gene>
    <name evidence="2" type="ORF">ACE1CC_23810</name>
</gene>
<evidence type="ECO:0000313" key="2">
    <source>
        <dbReference type="EMBL" id="MFB2879892.1"/>
    </source>
</evidence>
<evidence type="ECO:0000313" key="3">
    <source>
        <dbReference type="Proteomes" id="UP001576774"/>
    </source>
</evidence>
<proteinExistence type="predicted"/>
<protein>
    <submittedName>
        <fullName evidence="2">Helix-turn-helix transcriptional regulator</fullName>
    </submittedName>
</protein>
<accession>A0ABV4XAS4</accession>
<dbReference type="EMBL" id="JBHFNQ010000185">
    <property type="protein sequence ID" value="MFB2879892.1"/>
    <property type="molecule type" value="Genomic_DNA"/>
</dbReference>
<dbReference type="InterPro" id="IPR001387">
    <property type="entry name" value="Cro/C1-type_HTH"/>
</dbReference>
<sequence length="175" mass="20517">MMIRNEQEYQHSLEWLRRFQESVAELDNNKSLKAEPIRWQLHRDSYQSQVDELKSEIAEYERLVNCDRTHPIPIQVENLNKLPDALIKARIAAKMSQKELAEILDIDEQKVEEYEKNDYQYASFSELLEVSAALGVEFTTAIMNVDFSEIEEGKKIAEKWRKDKQQNPPANQFAG</sequence>
<dbReference type="Pfam" id="PF01381">
    <property type="entry name" value="HTH_3"/>
    <property type="match status" value="1"/>
</dbReference>
<dbReference type="RefSeq" id="WP_413272926.1">
    <property type="nucleotide sequence ID" value="NZ_JBHFNQ010000185.1"/>
</dbReference>
<organism evidence="2 3">
    <name type="scientific">Floridaenema aerugineum BLCC-F46</name>
    <dbReference type="NCBI Taxonomy" id="3153654"/>
    <lineage>
        <taxon>Bacteria</taxon>
        <taxon>Bacillati</taxon>
        <taxon>Cyanobacteriota</taxon>
        <taxon>Cyanophyceae</taxon>
        <taxon>Oscillatoriophycideae</taxon>
        <taxon>Aerosakkonematales</taxon>
        <taxon>Aerosakkonemataceae</taxon>
        <taxon>Floridanema</taxon>
        <taxon>Floridanema aerugineum</taxon>
    </lineage>
</organism>
<dbReference type="SMART" id="SM00530">
    <property type="entry name" value="HTH_XRE"/>
    <property type="match status" value="1"/>
</dbReference>
<dbReference type="InterPro" id="IPR010982">
    <property type="entry name" value="Lambda_DNA-bd_dom_sf"/>
</dbReference>
<feature type="domain" description="HTH cro/C1-type" evidence="1">
    <location>
        <begin position="86"/>
        <end position="143"/>
    </location>
</feature>
<dbReference type="Proteomes" id="UP001576774">
    <property type="component" value="Unassembled WGS sequence"/>
</dbReference>
<evidence type="ECO:0000259" key="1">
    <source>
        <dbReference type="PROSITE" id="PS50943"/>
    </source>
</evidence>